<dbReference type="InterPro" id="IPR036388">
    <property type="entry name" value="WH-like_DNA-bd_sf"/>
</dbReference>
<keyword evidence="3" id="KW-1185">Reference proteome</keyword>
<evidence type="ECO:0000259" key="1">
    <source>
        <dbReference type="PROSITE" id="PS50995"/>
    </source>
</evidence>
<dbReference type="Gene3D" id="1.10.10.10">
    <property type="entry name" value="Winged helix-like DNA-binding domain superfamily/Winged helix DNA-binding domain"/>
    <property type="match status" value="1"/>
</dbReference>
<dbReference type="SMART" id="SM00347">
    <property type="entry name" value="HTH_MARR"/>
    <property type="match status" value="1"/>
</dbReference>
<dbReference type="SUPFAM" id="SSF46785">
    <property type="entry name" value="Winged helix' DNA-binding domain"/>
    <property type="match status" value="1"/>
</dbReference>
<protein>
    <recommendedName>
        <fullName evidence="1">HTH marR-type domain-containing protein</fullName>
    </recommendedName>
</protein>
<accession>A0A512PEJ7</accession>
<proteinExistence type="predicted"/>
<dbReference type="PANTHER" id="PTHR33164">
    <property type="entry name" value="TRANSCRIPTIONAL REGULATOR, MARR FAMILY"/>
    <property type="match status" value="1"/>
</dbReference>
<evidence type="ECO:0000313" key="2">
    <source>
        <dbReference type="EMBL" id="GEP69593.1"/>
    </source>
</evidence>
<evidence type="ECO:0000313" key="3">
    <source>
        <dbReference type="Proteomes" id="UP000321798"/>
    </source>
</evidence>
<feature type="domain" description="HTH marR-type" evidence="1">
    <location>
        <begin position="1"/>
        <end position="146"/>
    </location>
</feature>
<dbReference type="EMBL" id="BKAL01000007">
    <property type="protein sequence ID" value="GEP69593.1"/>
    <property type="molecule type" value="Genomic_DNA"/>
</dbReference>
<dbReference type="InterPro" id="IPR036390">
    <property type="entry name" value="WH_DNA-bd_sf"/>
</dbReference>
<dbReference type="PROSITE" id="PS50995">
    <property type="entry name" value="HTH_MARR_2"/>
    <property type="match status" value="1"/>
</dbReference>
<dbReference type="OrthoDB" id="8635520at2"/>
<reference evidence="2 3" key="1">
    <citation type="submission" date="2019-07" db="EMBL/GenBank/DDBJ databases">
        <title>Whole genome shotgun sequence of Cellulomonas soli NBRC 109434.</title>
        <authorList>
            <person name="Hosoyama A."/>
            <person name="Uohara A."/>
            <person name="Ohji S."/>
            <person name="Ichikawa N."/>
        </authorList>
    </citation>
    <scope>NUCLEOTIDE SEQUENCE [LARGE SCALE GENOMIC DNA]</scope>
    <source>
        <strain evidence="2 3">NBRC 109434</strain>
    </source>
</reference>
<dbReference type="InterPro" id="IPR039422">
    <property type="entry name" value="MarR/SlyA-like"/>
</dbReference>
<dbReference type="Pfam" id="PF01047">
    <property type="entry name" value="MarR"/>
    <property type="match status" value="1"/>
</dbReference>
<dbReference type="Proteomes" id="UP000321798">
    <property type="component" value="Unassembled WGS sequence"/>
</dbReference>
<organism evidence="2 3">
    <name type="scientific">Cellulomonas soli</name>
    <dbReference type="NCBI Taxonomy" id="931535"/>
    <lineage>
        <taxon>Bacteria</taxon>
        <taxon>Bacillati</taxon>
        <taxon>Actinomycetota</taxon>
        <taxon>Actinomycetes</taxon>
        <taxon>Micrococcales</taxon>
        <taxon>Cellulomonadaceae</taxon>
        <taxon>Cellulomonas</taxon>
    </lineage>
</organism>
<sequence>MTDDRLSDTQRAAWVAYLDLSRVFFTELERDLQRVASVSVAEYELLAPLLAQHPEGLRPSQLGAAADWDTSRVSHQLRRMERRGLIQRVRDPENARAKIVALTDLGLTAARAAVPALEGSVRTLLFDPLDDQQTDALQSLSRAVLDALASRRSQEAGAVVEFPRI</sequence>
<name>A0A512PEJ7_9CELL</name>
<dbReference type="RefSeq" id="WP_146953344.1">
    <property type="nucleotide sequence ID" value="NZ_BAABBJ010000007.1"/>
</dbReference>
<dbReference type="GO" id="GO:0003700">
    <property type="term" value="F:DNA-binding transcription factor activity"/>
    <property type="evidence" value="ECO:0007669"/>
    <property type="project" value="InterPro"/>
</dbReference>
<comment type="caution">
    <text evidence="2">The sequence shown here is derived from an EMBL/GenBank/DDBJ whole genome shotgun (WGS) entry which is preliminary data.</text>
</comment>
<dbReference type="InterPro" id="IPR000835">
    <property type="entry name" value="HTH_MarR-typ"/>
</dbReference>
<dbReference type="GO" id="GO:0006950">
    <property type="term" value="P:response to stress"/>
    <property type="evidence" value="ECO:0007669"/>
    <property type="project" value="TreeGrafter"/>
</dbReference>
<dbReference type="PANTHER" id="PTHR33164:SF99">
    <property type="entry name" value="MARR FAMILY REGULATORY PROTEIN"/>
    <property type="match status" value="1"/>
</dbReference>
<dbReference type="AlphaFoldDB" id="A0A512PEJ7"/>
<gene>
    <name evidence="2" type="ORF">CSO01_23080</name>
</gene>